<feature type="region of interest" description="Disordered" evidence="1">
    <location>
        <begin position="82"/>
        <end position="117"/>
    </location>
</feature>
<keyword evidence="2" id="KW-0472">Membrane</keyword>
<dbReference type="EnsemblMetazoa" id="XM_022793126">
    <property type="protein sequence ID" value="XP_022648861"/>
    <property type="gene ID" value="LOC111245161"/>
</dbReference>
<protein>
    <submittedName>
        <fullName evidence="3">Uncharacterized protein</fullName>
    </submittedName>
</protein>
<reference evidence="3" key="1">
    <citation type="submission" date="2021-01" db="UniProtKB">
        <authorList>
            <consortium name="EnsemblMetazoa"/>
        </authorList>
    </citation>
    <scope>IDENTIFICATION</scope>
</reference>
<dbReference type="KEGG" id="vde:111245161"/>
<sequence length="170" mass="18976">MTHYADAKLSLSEWVQDKAALIGKDFLTALWHHVTSDHVIDLMLTLLFFLSTFASLMIILVEVLGIPLLWFTTLPDNGSARANQGGDGNIREISSSSSHRDSFRSSPDEGGDLPPGSTHRRYFVPFFRYQPNVEERPVAISRPIRPRGVLTRSSVATKLSDRFISSESSE</sequence>
<keyword evidence="2" id="KW-0812">Transmembrane</keyword>
<evidence type="ECO:0000256" key="2">
    <source>
        <dbReference type="SAM" id="Phobius"/>
    </source>
</evidence>
<keyword evidence="4" id="KW-1185">Reference proteome</keyword>
<dbReference type="AlphaFoldDB" id="A0A7M7M4Q3"/>
<proteinExistence type="predicted"/>
<dbReference type="RefSeq" id="XP_022648861.1">
    <property type="nucleotide sequence ID" value="XM_022793126.1"/>
</dbReference>
<dbReference type="GeneID" id="111245161"/>
<evidence type="ECO:0000313" key="3">
    <source>
        <dbReference type="EnsemblMetazoa" id="XP_022648861"/>
    </source>
</evidence>
<evidence type="ECO:0000256" key="1">
    <source>
        <dbReference type="SAM" id="MobiDB-lite"/>
    </source>
</evidence>
<dbReference type="InParanoid" id="A0A7M7M4Q3"/>
<feature type="transmembrane region" description="Helical" evidence="2">
    <location>
        <begin position="46"/>
        <end position="71"/>
    </location>
</feature>
<accession>A0A7M7M4Q3</accession>
<name>A0A7M7M4Q3_VARDE</name>
<evidence type="ECO:0000313" key="4">
    <source>
        <dbReference type="Proteomes" id="UP000594260"/>
    </source>
</evidence>
<feature type="compositionally biased region" description="Basic and acidic residues" evidence="1">
    <location>
        <begin position="98"/>
        <end position="107"/>
    </location>
</feature>
<dbReference type="Proteomes" id="UP000594260">
    <property type="component" value="Unplaced"/>
</dbReference>
<keyword evidence="2" id="KW-1133">Transmembrane helix</keyword>
<organism evidence="3 4">
    <name type="scientific">Varroa destructor</name>
    <name type="common">Honeybee mite</name>
    <dbReference type="NCBI Taxonomy" id="109461"/>
    <lineage>
        <taxon>Eukaryota</taxon>
        <taxon>Metazoa</taxon>
        <taxon>Ecdysozoa</taxon>
        <taxon>Arthropoda</taxon>
        <taxon>Chelicerata</taxon>
        <taxon>Arachnida</taxon>
        <taxon>Acari</taxon>
        <taxon>Parasitiformes</taxon>
        <taxon>Mesostigmata</taxon>
        <taxon>Gamasina</taxon>
        <taxon>Dermanyssoidea</taxon>
        <taxon>Varroidae</taxon>
        <taxon>Varroa</taxon>
    </lineage>
</organism>